<reference evidence="2 4" key="1">
    <citation type="journal article" date="2012" name="Nature">
        <title>Algal genomes reveal evolutionary mosaicism and the fate of nucleomorphs.</title>
        <authorList>
            <consortium name="DOE Joint Genome Institute"/>
            <person name="Curtis B.A."/>
            <person name="Tanifuji G."/>
            <person name="Burki F."/>
            <person name="Gruber A."/>
            <person name="Irimia M."/>
            <person name="Maruyama S."/>
            <person name="Arias M.C."/>
            <person name="Ball S.G."/>
            <person name="Gile G.H."/>
            <person name="Hirakawa Y."/>
            <person name="Hopkins J.F."/>
            <person name="Kuo A."/>
            <person name="Rensing S.A."/>
            <person name="Schmutz J."/>
            <person name="Symeonidi A."/>
            <person name="Elias M."/>
            <person name="Eveleigh R.J."/>
            <person name="Herman E.K."/>
            <person name="Klute M.J."/>
            <person name="Nakayama T."/>
            <person name="Obornik M."/>
            <person name="Reyes-Prieto A."/>
            <person name="Armbrust E.V."/>
            <person name="Aves S.J."/>
            <person name="Beiko R.G."/>
            <person name="Coutinho P."/>
            <person name="Dacks J.B."/>
            <person name="Durnford D.G."/>
            <person name="Fast N.M."/>
            <person name="Green B.R."/>
            <person name="Grisdale C.J."/>
            <person name="Hempel F."/>
            <person name="Henrissat B."/>
            <person name="Hoppner M.P."/>
            <person name="Ishida K."/>
            <person name="Kim E."/>
            <person name="Koreny L."/>
            <person name="Kroth P.G."/>
            <person name="Liu Y."/>
            <person name="Malik S.B."/>
            <person name="Maier U.G."/>
            <person name="McRose D."/>
            <person name="Mock T."/>
            <person name="Neilson J.A."/>
            <person name="Onodera N.T."/>
            <person name="Poole A.M."/>
            <person name="Pritham E.J."/>
            <person name="Richards T.A."/>
            <person name="Rocap G."/>
            <person name="Roy S.W."/>
            <person name="Sarai C."/>
            <person name="Schaack S."/>
            <person name="Shirato S."/>
            <person name="Slamovits C.H."/>
            <person name="Spencer D.F."/>
            <person name="Suzuki S."/>
            <person name="Worden A.Z."/>
            <person name="Zauner S."/>
            <person name="Barry K."/>
            <person name="Bell C."/>
            <person name="Bharti A.K."/>
            <person name="Crow J.A."/>
            <person name="Grimwood J."/>
            <person name="Kramer R."/>
            <person name="Lindquist E."/>
            <person name="Lucas S."/>
            <person name="Salamov A."/>
            <person name="McFadden G.I."/>
            <person name="Lane C.E."/>
            <person name="Keeling P.J."/>
            <person name="Gray M.W."/>
            <person name="Grigoriev I.V."/>
            <person name="Archibald J.M."/>
        </authorList>
    </citation>
    <scope>NUCLEOTIDE SEQUENCE</scope>
    <source>
        <strain evidence="2 4">CCMP2712</strain>
    </source>
</reference>
<feature type="compositionally biased region" description="Basic residues" evidence="1">
    <location>
        <begin position="230"/>
        <end position="250"/>
    </location>
</feature>
<evidence type="ECO:0000313" key="3">
    <source>
        <dbReference type="EnsemblProtists" id="EKX39505"/>
    </source>
</evidence>
<reference evidence="3" key="3">
    <citation type="submission" date="2015-06" db="UniProtKB">
        <authorList>
            <consortium name="EnsemblProtists"/>
        </authorList>
    </citation>
    <scope>IDENTIFICATION</scope>
</reference>
<dbReference type="Proteomes" id="UP000011087">
    <property type="component" value="Unassembled WGS sequence"/>
</dbReference>
<proteinExistence type="predicted"/>
<dbReference type="RefSeq" id="XP_005826485.1">
    <property type="nucleotide sequence ID" value="XM_005826428.1"/>
</dbReference>
<dbReference type="EnsemblProtists" id="EKX39505">
    <property type="protein sequence ID" value="EKX39505"/>
    <property type="gene ID" value="GUITHDRAFT_154437"/>
</dbReference>
<dbReference type="EMBL" id="JH993039">
    <property type="protein sequence ID" value="EKX39505.1"/>
    <property type="molecule type" value="Genomic_DNA"/>
</dbReference>
<evidence type="ECO:0000313" key="2">
    <source>
        <dbReference type="EMBL" id="EKX39505.1"/>
    </source>
</evidence>
<reference evidence="4" key="2">
    <citation type="submission" date="2012-11" db="EMBL/GenBank/DDBJ databases">
        <authorList>
            <person name="Kuo A."/>
            <person name="Curtis B.A."/>
            <person name="Tanifuji G."/>
            <person name="Burki F."/>
            <person name="Gruber A."/>
            <person name="Irimia M."/>
            <person name="Maruyama S."/>
            <person name="Arias M.C."/>
            <person name="Ball S.G."/>
            <person name="Gile G.H."/>
            <person name="Hirakawa Y."/>
            <person name="Hopkins J.F."/>
            <person name="Rensing S.A."/>
            <person name="Schmutz J."/>
            <person name="Symeonidi A."/>
            <person name="Elias M."/>
            <person name="Eveleigh R.J."/>
            <person name="Herman E.K."/>
            <person name="Klute M.J."/>
            <person name="Nakayama T."/>
            <person name="Obornik M."/>
            <person name="Reyes-Prieto A."/>
            <person name="Armbrust E.V."/>
            <person name="Aves S.J."/>
            <person name="Beiko R.G."/>
            <person name="Coutinho P."/>
            <person name="Dacks J.B."/>
            <person name="Durnford D.G."/>
            <person name="Fast N.M."/>
            <person name="Green B.R."/>
            <person name="Grisdale C."/>
            <person name="Hempe F."/>
            <person name="Henrissat B."/>
            <person name="Hoppner M.P."/>
            <person name="Ishida K.-I."/>
            <person name="Kim E."/>
            <person name="Koreny L."/>
            <person name="Kroth P.G."/>
            <person name="Liu Y."/>
            <person name="Malik S.-B."/>
            <person name="Maier U.G."/>
            <person name="McRose D."/>
            <person name="Mock T."/>
            <person name="Neilson J.A."/>
            <person name="Onodera N.T."/>
            <person name="Poole A.M."/>
            <person name="Pritham E.J."/>
            <person name="Richards T.A."/>
            <person name="Rocap G."/>
            <person name="Roy S.W."/>
            <person name="Sarai C."/>
            <person name="Schaack S."/>
            <person name="Shirato S."/>
            <person name="Slamovits C.H."/>
            <person name="Spencer D.F."/>
            <person name="Suzuki S."/>
            <person name="Worden A.Z."/>
            <person name="Zauner S."/>
            <person name="Barry K."/>
            <person name="Bell C."/>
            <person name="Bharti A.K."/>
            <person name="Crow J.A."/>
            <person name="Grimwood J."/>
            <person name="Kramer R."/>
            <person name="Lindquist E."/>
            <person name="Lucas S."/>
            <person name="Salamov A."/>
            <person name="McFadden G.I."/>
            <person name="Lane C.E."/>
            <person name="Keeling P.J."/>
            <person name="Gray M.W."/>
            <person name="Grigoriev I.V."/>
            <person name="Archibald J.M."/>
        </authorList>
    </citation>
    <scope>NUCLEOTIDE SEQUENCE</scope>
    <source>
        <strain evidence="4">CCMP2712</strain>
    </source>
</reference>
<sequence>MFRKEKEEKEEKISAEKSSSQFASSLQALKHQCLAEEDNVAKEISAAAGEASRAQAVTYTRSFRDEMRDPAMNSSFLVKSKTGRHQDDPDALVKLMHEPPGGWTEPKGGLERWMENQDLDFEPPVNVLSQQKEAGVPRKAYFLPAGQENEDKALAVRGEMKMTKTDVEERGAFPMMDKDGSLTPGFYPKGIVLHKGWKVSTGYNPVDTSAVDALRPPLQRELVNLAQQRSMKHREKLLLPKKRKEARKARMRQELAEDPVQYSHTDYIRYEAALRAAVKARKWKEKLARGRAPPLFSEGQKTR</sequence>
<dbReference type="PaxDb" id="55529-EKX39505"/>
<evidence type="ECO:0000313" key="4">
    <source>
        <dbReference type="Proteomes" id="UP000011087"/>
    </source>
</evidence>
<keyword evidence="4" id="KW-1185">Reference proteome</keyword>
<feature type="region of interest" description="Disordered" evidence="1">
    <location>
        <begin position="1"/>
        <end position="21"/>
    </location>
</feature>
<feature type="compositionally biased region" description="Basic and acidic residues" evidence="1">
    <location>
        <begin position="1"/>
        <end position="15"/>
    </location>
</feature>
<gene>
    <name evidence="2" type="ORF">GUITHDRAFT_154437</name>
</gene>
<dbReference type="AlphaFoldDB" id="L1IUI6"/>
<name>L1IUI6_GUITC</name>
<dbReference type="HOGENOM" id="CLU_919657_0_0_1"/>
<dbReference type="KEGG" id="gtt:GUITHDRAFT_154437"/>
<organism evidence="2">
    <name type="scientific">Guillardia theta (strain CCMP2712)</name>
    <name type="common">Cryptophyte</name>
    <dbReference type="NCBI Taxonomy" id="905079"/>
    <lineage>
        <taxon>Eukaryota</taxon>
        <taxon>Cryptophyceae</taxon>
        <taxon>Pyrenomonadales</taxon>
        <taxon>Geminigeraceae</taxon>
        <taxon>Guillardia</taxon>
    </lineage>
</organism>
<evidence type="ECO:0000256" key="1">
    <source>
        <dbReference type="SAM" id="MobiDB-lite"/>
    </source>
</evidence>
<protein>
    <submittedName>
        <fullName evidence="2 3">Uncharacterized protein</fullName>
    </submittedName>
</protein>
<feature type="region of interest" description="Disordered" evidence="1">
    <location>
        <begin position="227"/>
        <end position="254"/>
    </location>
</feature>
<accession>L1IUI6</accession>
<dbReference type="GeneID" id="17296270"/>